<comment type="caution">
    <text evidence="2">The sequence shown here is derived from an EMBL/GenBank/DDBJ whole genome shotgun (WGS) entry which is preliminary data.</text>
</comment>
<evidence type="ECO:0000313" key="2">
    <source>
        <dbReference type="EMBL" id="MBB5174713.1"/>
    </source>
</evidence>
<sequence length="46" mass="4997">MKKTLFTVLMISLIAVSSYGAVASADESVEKTDKNAEIEMDLPYEG</sequence>
<dbReference type="EMBL" id="JACHHB010000016">
    <property type="protein sequence ID" value="MBB5174713.1"/>
    <property type="molecule type" value="Genomic_DNA"/>
</dbReference>
<protein>
    <recommendedName>
        <fullName evidence="4">PapR</fullName>
    </recommendedName>
</protein>
<gene>
    <name evidence="2" type="ORF">HNQ41_002931</name>
</gene>
<feature type="chain" id="PRO_5038534064" description="PapR" evidence="1">
    <location>
        <begin position="21"/>
        <end position="46"/>
    </location>
</feature>
<accession>A0A840QTS3</accession>
<organism evidence="2 3">
    <name type="scientific">Texcoconibacillus texcoconensis</name>
    <dbReference type="NCBI Taxonomy" id="1095777"/>
    <lineage>
        <taxon>Bacteria</taxon>
        <taxon>Bacillati</taxon>
        <taxon>Bacillota</taxon>
        <taxon>Bacilli</taxon>
        <taxon>Bacillales</taxon>
        <taxon>Bacillaceae</taxon>
        <taxon>Texcoconibacillus</taxon>
    </lineage>
</organism>
<evidence type="ECO:0008006" key="4">
    <source>
        <dbReference type="Google" id="ProtNLM"/>
    </source>
</evidence>
<proteinExistence type="predicted"/>
<keyword evidence="1" id="KW-0732">Signal</keyword>
<evidence type="ECO:0000313" key="3">
    <source>
        <dbReference type="Proteomes" id="UP000551878"/>
    </source>
</evidence>
<dbReference type="Proteomes" id="UP000551878">
    <property type="component" value="Unassembled WGS sequence"/>
</dbReference>
<dbReference type="RefSeq" id="WP_184665123.1">
    <property type="nucleotide sequence ID" value="NZ_JACHHB010000016.1"/>
</dbReference>
<keyword evidence="3" id="KW-1185">Reference proteome</keyword>
<reference evidence="2 3" key="1">
    <citation type="submission" date="2020-08" db="EMBL/GenBank/DDBJ databases">
        <title>Genomic Encyclopedia of Type Strains, Phase IV (KMG-IV): sequencing the most valuable type-strain genomes for metagenomic binning, comparative biology and taxonomic classification.</title>
        <authorList>
            <person name="Goeker M."/>
        </authorList>
    </citation>
    <scope>NUCLEOTIDE SEQUENCE [LARGE SCALE GENOMIC DNA]</scope>
    <source>
        <strain evidence="2 3">DSM 24696</strain>
    </source>
</reference>
<evidence type="ECO:0000256" key="1">
    <source>
        <dbReference type="SAM" id="SignalP"/>
    </source>
</evidence>
<feature type="signal peptide" evidence="1">
    <location>
        <begin position="1"/>
        <end position="20"/>
    </location>
</feature>
<name>A0A840QTS3_9BACI</name>
<dbReference type="AlphaFoldDB" id="A0A840QTS3"/>